<evidence type="ECO:0000313" key="1">
    <source>
        <dbReference type="EMBL" id="AMQ56595.1"/>
    </source>
</evidence>
<organism evidence="1 2">
    <name type="scientific">Algoriphagus sanaruensis</name>
    <dbReference type="NCBI Taxonomy" id="1727163"/>
    <lineage>
        <taxon>Bacteria</taxon>
        <taxon>Pseudomonadati</taxon>
        <taxon>Bacteroidota</taxon>
        <taxon>Cytophagia</taxon>
        <taxon>Cytophagales</taxon>
        <taxon>Cyclobacteriaceae</taxon>
        <taxon>Algoriphagus</taxon>
    </lineage>
</organism>
<evidence type="ECO:0000313" key="2">
    <source>
        <dbReference type="Proteomes" id="UP000073816"/>
    </source>
</evidence>
<dbReference type="KEGG" id="alm:AO498_09205"/>
<reference evidence="2" key="1">
    <citation type="submission" date="2015-09" db="EMBL/GenBank/DDBJ databases">
        <title>Complete sequence of Algoriphagus sp. M8-2.</title>
        <authorList>
            <person name="Shintani M."/>
        </authorList>
    </citation>
    <scope>NUCLEOTIDE SEQUENCE [LARGE SCALE GENOMIC DNA]</scope>
    <source>
        <strain evidence="2">M8-2</strain>
    </source>
</reference>
<dbReference type="OrthoDB" id="9844119at2"/>
<protein>
    <recommendedName>
        <fullName evidence="3">STAS/SEC14 domain-containing protein</fullName>
    </recommendedName>
</protein>
<name>A0A142EN90_9BACT</name>
<sequence>MSVIPPFSEKKYSIKIFPNSGFMVAKFFGKLRLSDMQAFTSDIISEPDYSITYPLICDFRDCTAVGYRIDVPDFIRNHRSKVAIPQKKKYGLIISTLNQRFIFSLFKLSAPLLNLEVELFDHSEDCINWMTDNLDQKIELLSYLEKRG</sequence>
<dbReference type="PATRIC" id="fig|1727163.4.peg.1924"/>
<dbReference type="Proteomes" id="UP000073816">
    <property type="component" value="Chromosome"/>
</dbReference>
<dbReference type="EMBL" id="CP012836">
    <property type="protein sequence ID" value="AMQ56595.1"/>
    <property type="molecule type" value="Genomic_DNA"/>
</dbReference>
<accession>A0A142EN90</accession>
<keyword evidence="2" id="KW-1185">Reference proteome</keyword>
<evidence type="ECO:0008006" key="3">
    <source>
        <dbReference type="Google" id="ProtNLM"/>
    </source>
</evidence>
<proteinExistence type="predicted"/>
<reference evidence="1 2" key="2">
    <citation type="journal article" date="2016" name="Genome Announc.">
        <title>Complete Genome Sequence of Algoriphagus sp. Strain M8-2, Isolated from a Brackish Lake.</title>
        <authorList>
            <person name="Muraguchi Y."/>
            <person name="Kushimoto K."/>
            <person name="Ohtsubo Y."/>
            <person name="Suzuki T."/>
            <person name="Dohra H."/>
            <person name="Kimbara K."/>
            <person name="Shintani M."/>
        </authorList>
    </citation>
    <scope>NUCLEOTIDE SEQUENCE [LARGE SCALE GENOMIC DNA]</scope>
    <source>
        <strain evidence="1 2">M8-2</strain>
    </source>
</reference>
<dbReference type="AlphaFoldDB" id="A0A142EN90"/>
<gene>
    <name evidence="1" type="ORF">AO498_09205</name>
</gene>